<dbReference type="RefSeq" id="WP_127043598.1">
    <property type="nucleotide sequence ID" value="NZ_JAABOK010000019.1"/>
</dbReference>
<keyword evidence="2" id="KW-0805">Transcription regulation</keyword>
<dbReference type="InterPro" id="IPR036388">
    <property type="entry name" value="WH-like_DNA-bd_sf"/>
</dbReference>
<dbReference type="Gene3D" id="1.10.10.10">
    <property type="entry name" value="Winged helix-like DNA-binding domain superfamily/Winged helix DNA-binding domain"/>
    <property type="match status" value="1"/>
</dbReference>
<feature type="domain" description="RNA polymerase sigma factor 70 region 4 type 2" evidence="6">
    <location>
        <begin position="116"/>
        <end position="164"/>
    </location>
</feature>
<sequence>MAADQNKLDSEEFDNHFREHYNWLCYCAVKVTKDMDVARDLVQDFFVYFWTNRDRLQIEGSFKSYASRAVLNIAVSHMRHTKIREENNSAIAGEEADNSFDTGTALQEQEFRISRLFEAINELPEQRKRILIMHQFGKLKYAEIADKLSLSKNTVKTHLKLAYKILRENLDY</sequence>
<dbReference type="InterPro" id="IPR014284">
    <property type="entry name" value="RNA_pol_sigma-70_dom"/>
</dbReference>
<organism evidence="7 8">
    <name type="scientific">Chitinophaga solisilvae</name>
    <dbReference type="NCBI Taxonomy" id="1233460"/>
    <lineage>
        <taxon>Bacteria</taxon>
        <taxon>Pseudomonadati</taxon>
        <taxon>Bacteroidota</taxon>
        <taxon>Chitinophagia</taxon>
        <taxon>Chitinophagales</taxon>
        <taxon>Chitinophagaceae</taxon>
        <taxon>Chitinophaga</taxon>
    </lineage>
</organism>
<gene>
    <name evidence="7" type="ORF">ECE50_012360</name>
</gene>
<dbReference type="Pfam" id="PF04542">
    <property type="entry name" value="Sigma70_r2"/>
    <property type="match status" value="1"/>
</dbReference>
<reference evidence="7" key="1">
    <citation type="submission" date="2020-05" db="EMBL/GenBank/DDBJ databases">
        <title>Chitinophaga laudate sp. nov., isolated from a tropical peat swamp.</title>
        <authorList>
            <person name="Goh C.B.S."/>
            <person name="Lee M.S."/>
            <person name="Parimannan S."/>
            <person name="Pasbakhsh P."/>
            <person name="Yule C.M."/>
            <person name="Rajandas H."/>
            <person name="Loke S."/>
            <person name="Croft L."/>
            <person name="Tan J.B.L."/>
        </authorList>
    </citation>
    <scope>NUCLEOTIDE SEQUENCE</scope>
    <source>
        <strain evidence="7">Mgbs1</strain>
    </source>
</reference>
<evidence type="ECO:0000313" key="8">
    <source>
        <dbReference type="Proteomes" id="UP000281028"/>
    </source>
</evidence>
<protein>
    <submittedName>
        <fullName evidence="7">RNA polymerase sigma-70 factor</fullName>
    </submittedName>
</protein>
<evidence type="ECO:0000259" key="5">
    <source>
        <dbReference type="Pfam" id="PF04542"/>
    </source>
</evidence>
<evidence type="ECO:0000256" key="4">
    <source>
        <dbReference type="ARBA" id="ARBA00023163"/>
    </source>
</evidence>
<dbReference type="Gene3D" id="1.10.1740.10">
    <property type="match status" value="1"/>
</dbReference>
<keyword evidence="4" id="KW-0804">Transcription</keyword>
<dbReference type="Pfam" id="PF08281">
    <property type="entry name" value="Sigma70_r4_2"/>
    <property type="match status" value="1"/>
</dbReference>
<dbReference type="SUPFAM" id="SSF88946">
    <property type="entry name" value="Sigma2 domain of RNA polymerase sigma factors"/>
    <property type="match status" value="1"/>
</dbReference>
<keyword evidence="8" id="KW-1185">Reference proteome</keyword>
<name>A0A3S1CYY1_9BACT</name>
<dbReference type="GO" id="GO:0016987">
    <property type="term" value="F:sigma factor activity"/>
    <property type="evidence" value="ECO:0007669"/>
    <property type="project" value="UniProtKB-KW"/>
</dbReference>
<dbReference type="OrthoDB" id="9772248at2"/>
<proteinExistence type="inferred from homology"/>
<comment type="similarity">
    <text evidence="1">Belongs to the sigma-70 factor family. ECF subfamily.</text>
</comment>
<dbReference type="CDD" id="cd06171">
    <property type="entry name" value="Sigma70_r4"/>
    <property type="match status" value="1"/>
</dbReference>
<dbReference type="InterPro" id="IPR013325">
    <property type="entry name" value="RNA_pol_sigma_r2"/>
</dbReference>
<dbReference type="NCBIfam" id="TIGR02937">
    <property type="entry name" value="sigma70-ECF"/>
    <property type="match status" value="1"/>
</dbReference>
<dbReference type="InterPro" id="IPR007627">
    <property type="entry name" value="RNA_pol_sigma70_r2"/>
</dbReference>
<dbReference type="InterPro" id="IPR039425">
    <property type="entry name" value="RNA_pol_sigma-70-like"/>
</dbReference>
<evidence type="ECO:0000256" key="3">
    <source>
        <dbReference type="ARBA" id="ARBA00023082"/>
    </source>
</evidence>
<evidence type="ECO:0000259" key="6">
    <source>
        <dbReference type="Pfam" id="PF08281"/>
    </source>
</evidence>
<keyword evidence="3" id="KW-0731">Sigma factor</keyword>
<dbReference type="GO" id="GO:0003677">
    <property type="term" value="F:DNA binding"/>
    <property type="evidence" value="ECO:0007669"/>
    <property type="project" value="InterPro"/>
</dbReference>
<dbReference type="NCBIfam" id="TIGR02985">
    <property type="entry name" value="Sig70_bacteroi1"/>
    <property type="match status" value="1"/>
</dbReference>
<comment type="caution">
    <text evidence="7">The sequence shown here is derived from an EMBL/GenBank/DDBJ whole genome shotgun (WGS) entry which is preliminary data.</text>
</comment>
<feature type="domain" description="RNA polymerase sigma-70 region 2" evidence="5">
    <location>
        <begin position="17"/>
        <end position="81"/>
    </location>
</feature>
<dbReference type="PANTHER" id="PTHR43133">
    <property type="entry name" value="RNA POLYMERASE ECF-TYPE SIGMA FACTO"/>
    <property type="match status" value="1"/>
</dbReference>
<dbReference type="Proteomes" id="UP000281028">
    <property type="component" value="Unassembled WGS sequence"/>
</dbReference>
<evidence type="ECO:0000256" key="1">
    <source>
        <dbReference type="ARBA" id="ARBA00010641"/>
    </source>
</evidence>
<dbReference type="GO" id="GO:0006352">
    <property type="term" value="P:DNA-templated transcription initiation"/>
    <property type="evidence" value="ECO:0007669"/>
    <property type="project" value="InterPro"/>
</dbReference>
<dbReference type="PANTHER" id="PTHR43133:SF46">
    <property type="entry name" value="RNA POLYMERASE SIGMA-70 FACTOR ECF SUBFAMILY"/>
    <property type="match status" value="1"/>
</dbReference>
<accession>A0A3S1CYY1</accession>
<dbReference type="SUPFAM" id="SSF88659">
    <property type="entry name" value="Sigma3 and sigma4 domains of RNA polymerase sigma factors"/>
    <property type="match status" value="1"/>
</dbReference>
<dbReference type="EMBL" id="RIAR02000001">
    <property type="protein sequence ID" value="NSL87631.1"/>
    <property type="molecule type" value="Genomic_DNA"/>
</dbReference>
<dbReference type="InterPro" id="IPR013249">
    <property type="entry name" value="RNA_pol_sigma70_r4_t2"/>
</dbReference>
<dbReference type="InterPro" id="IPR014327">
    <property type="entry name" value="RNA_pol_sigma70_bacteroid"/>
</dbReference>
<evidence type="ECO:0000256" key="2">
    <source>
        <dbReference type="ARBA" id="ARBA00023015"/>
    </source>
</evidence>
<dbReference type="InterPro" id="IPR013324">
    <property type="entry name" value="RNA_pol_sigma_r3/r4-like"/>
</dbReference>
<evidence type="ECO:0000313" key="7">
    <source>
        <dbReference type="EMBL" id="NSL87631.1"/>
    </source>
</evidence>
<dbReference type="AlphaFoldDB" id="A0A3S1CYY1"/>